<dbReference type="Proteomes" id="UP000323000">
    <property type="component" value="Chromosome 7"/>
</dbReference>
<protein>
    <submittedName>
        <fullName evidence="2">Uncharacterized protein</fullName>
    </submittedName>
</protein>
<dbReference type="OrthoDB" id="10364188at2759"/>
<dbReference type="EMBL" id="VAHF01000007">
    <property type="protein sequence ID" value="TXG58860.1"/>
    <property type="molecule type" value="Genomic_DNA"/>
</dbReference>
<proteinExistence type="predicted"/>
<comment type="caution">
    <text evidence="2">The sequence shown here is derived from an EMBL/GenBank/DDBJ whole genome shotgun (WGS) entry which is preliminary data.</text>
</comment>
<feature type="compositionally biased region" description="Low complexity" evidence="1">
    <location>
        <begin position="16"/>
        <end position="31"/>
    </location>
</feature>
<accession>A0A5C7HP50</accession>
<gene>
    <name evidence="2" type="ORF">EZV62_016689</name>
</gene>
<keyword evidence="3" id="KW-1185">Reference proteome</keyword>
<sequence>MAIYNNSSTNTTPLLSAAASMSPDNNNNSNNHQLLFSDDPNYALHGNFPPPVVQQYKAQLDSTGSKLQQQQYDAV</sequence>
<feature type="region of interest" description="Disordered" evidence="1">
    <location>
        <begin position="1"/>
        <end position="50"/>
    </location>
</feature>
<feature type="compositionally biased region" description="Polar residues" evidence="1">
    <location>
        <begin position="1"/>
        <end position="14"/>
    </location>
</feature>
<evidence type="ECO:0000256" key="1">
    <source>
        <dbReference type="SAM" id="MobiDB-lite"/>
    </source>
</evidence>
<evidence type="ECO:0000313" key="2">
    <source>
        <dbReference type="EMBL" id="TXG58860.1"/>
    </source>
</evidence>
<evidence type="ECO:0000313" key="3">
    <source>
        <dbReference type="Proteomes" id="UP000323000"/>
    </source>
</evidence>
<name>A0A5C7HP50_9ROSI</name>
<reference evidence="3" key="1">
    <citation type="journal article" date="2019" name="Gigascience">
        <title>De novo genome assembly of the endangered Acer yangbiense, a plant species with extremely small populations endemic to Yunnan Province, China.</title>
        <authorList>
            <person name="Yang J."/>
            <person name="Wariss H.M."/>
            <person name="Tao L."/>
            <person name="Zhang R."/>
            <person name="Yun Q."/>
            <person name="Hollingsworth P."/>
            <person name="Dao Z."/>
            <person name="Luo G."/>
            <person name="Guo H."/>
            <person name="Ma Y."/>
            <person name="Sun W."/>
        </authorList>
    </citation>
    <scope>NUCLEOTIDE SEQUENCE [LARGE SCALE GENOMIC DNA]</scope>
    <source>
        <strain evidence="3">cv. Malutang</strain>
    </source>
</reference>
<organism evidence="2 3">
    <name type="scientific">Acer yangbiense</name>
    <dbReference type="NCBI Taxonomy" id="1000413"/>
    <lineage>
        <taxon>Eukaryota</taxon>
        <taxon>Viridiplantae</taxon>
        <taxon>Streptophyta</taxon>
        <taxon>Embryophyta</taxon>
        <taxon>Tracheophyta</taxon>
        <taxon>Spermatophyta</taxon>
        <taxon>Magnoliopsida</taxon>
        <taxon>eudicotyledons</taxon>
        <taxon>Gunneridae</taxon>
        <taxon>Pentapetalae</taxon>
        <taxon>rosids</taxon>
        <taxon>malvids</taxon>
        <taxon>Sapindales</taxon>
        <taxon>Sapindaceae</taxon>
        <taxon>Hippocastanoideae</taxon>
        <taxon>Acereae</taxon>
        <taxon>Acer</taxon>
    </lineage>
</organism>
<dbReference type="AlphaFoldDB" id="A0A5C7HP50"/>